<dbReference type="InterPro" id="IPR029058">
    <property type="entry name" value="AB_hydrolase_fold"/>
</dbReference>
<dbReference type="InterPro" id="IPR051044">
    <property type="entry name" value="MAG_DAG_Lipase"/>
</dbReference>
<feature type="region of interest" description="Disordered" evidence="1">
    <location>
        <begin position="251"/>
        <end position="280"/>
    </location>
</feature>
<dbReference type="OrthoDB" id="9806902at2"/>
<evidence type="ECO:0000259" key="2">
    <source>
        <dbReference type="Pfam" id="PF12146"/>
    </source>
</evidence>
<dbReference type="Proteomes" id="UP000319941">
    <property type="component" value="Unassembled WGS sequence"/>
</dbReference>
<reference evidence="3 4" key="1">
    <citation type="submission" date="2019-07" db="EMBL/GenBank/DDBJ databases">
        <title>Diversity of Bacteria from Kongsfjorden, Arctic.</title>
        <authorList>
            <person name="Yu Y."/>
        </authorList>
    </citation>
    <scope>NUCLEOTIDE SEQUENCE [LARGE SCALE GENOMIC DNA]</scope>
    <source>
        <strain evidence="3 4">SM1923</strain>
    </source>
</reference>
<dbReference type="PANTHER" id="PTHR11614">
    <property type="entry name" value="PHOSPHOLIPASE-RELATED"/>
    <property type="match status" value="1"/>
</dbReference>
<gene>
    <name evidence="3" type="ORF">FQP86_00665</name>
</gene>
<evidence type="ECO:0000313" key="3">
    <source>
        <dbReference type="EMBL" id="TVU73631.1"/>
    </source>
</evidence>
<dbReference type="RefSeq" id="WP_144726259.1">
    <property type="nucleotide sequence ID" value="NZ_CAWOWR010000001.1"/>
</dbReference>
<organism evidence="3 4">
    <name type="scientific">Cobetia crustatorum</name>
    <dbReference type="NCBI Taxonomy" id="553385"/>
    <lineage>
        <taxon>Bacteria</taxon>
        <taxon>Pseudomonadati</taxon>
        <taxon>Pseudomonadota</taxon>
        <taxon>Gammaproteobacteria</taxon>
        <taxon>Oceanospirillales</taxon>
        <taxon>Halomonadaceae</taxon>
        <taxon>Cobetia</taxon>
    </lineage>
</organism>
<sequence>MKYHHLLLAGTCCLPLISACLPHYLAPGNITTTPHLIEQDGNTALITRDNTRLAWQTWHPVADMPPRAMLLGLHSYGDFRLAYAPLGPWLAQQGIVSYAYDQRGFGESDDKGLWPEGALLINDLIDAIQVLRQRHPELPLILAGESMGGSVVLTALAEHPELDVRGAILAAPGVRGGIRLRYLYNAGLWLTAHLAPNQTLSVPRQYPAHELLPTSAARLSNDSRVIHEVRFDAYYGLIRFTDRASDSVTMLSNRGTRSSTDNDPGSNPHTSTLPPTLLLHGGSDTTVPRVAIKRLVNDWPKMSRPTLEVHYLPDAPHLILQWSNEAKVRELLHDWLETQLPAL</sequence>
<dbReference type="STRING" id="553385.GCA_000591415_00293"/>
<feature type="compositionally biased region" description="Polar residues" evidence="1">
    <location>
        <begin position="251"/>
        <end position="267"/>
    </location>
</feature>
<feature type="compositionally biased region" description="Low complexity" evidence="1">
    <location>
        <begin position="268"/>
        <end position="280"/>
    </location>
</feature>
<accession>A0A558HWY2</accession>
<keyword evidence="4" id="KW-1185">Reference proteome</keyword>
<feature type="domain" description="Serine aminopeptidase S33" evidence="2">
    <location>
        <begin position="65"/>
        <end position="320"/>
    </location>
</feature>
<dbReference type="EMBL" id="VNFH01000001">
    <property type="protein sequence ID" value="TVU73631.1"/>
    <property type="molecule type" value="Genomic_DNA"/>
</dbReference>
<dbReference type="Gene3D" id="3.40.50.1820">
    <property type="entry name" value="alpha/beta hydrolase"/>
    <property type="match status" value="1"/>
</dbReference>
<dbReference type="SUPFAM" id="SSF53474">
    <property type="entry name" value="alpha/beta-Hydrolases"/>
    <property type="match status" value="1"/>
</dbReference>
<proteinExistence type="predicted"/>
<protein>
    <submittedName>
        <fullName evidence="3">Lysophospholipase</fullName>
    </submittedName>
</protein>
<name>A0A558HWY2_9GAMM</name>
<dbReference type="InterPro" id="IPR022742">
    <property type="entry name" value="Hydrolase_4"/>
</dbReference>
<comment type="caution">
    <text evidence="3">The sequence shown here is derived from an EMBL/GenBank/DDBJ whole genome shotgun (WGS) entry which is preliminary data.</text>
</comment>
<dbReference type="AlphaFoldDB" id="A0A558HWY2"/>
<dbReference type="PROSITE" id="PS51257">
    <property type="entry name" value="PROKAR_LIPOPROTEIN"/>
    <property type="match status" value="1"/>
</dbReference>
<evidence type="ECO:0000313" key="4">
    <source>
        <dbReference type="Proteomes" id="UP000319941"/>
    </source>
</evidence>
<evidence type="ECO:0000256" key="1">
    <source>
        <dbReference type="SAM" id="MobiDB-lite"/>
    </source>
</evidence>
<dbReference type="Pfam" id="PF12146">
    <property type="entry name" value="Hydrolase_4"/>
    <property type="match status" value="1"/>
</dbReference>